<reference evidence="2" key="2">
    <citation type="journal article" date="2000" name="Genome Res.">
        <title>Normalization and subtraction of cap-trapper-selected cDNAs to prepare full-length cDNA libraries for rapid discovery of new genes.</title>
        <authorList>
            <person name="Carninci P."/>
            <person name="Shibata Y."/>
            <person name="Hayatsu N."/>
            <person name="Sugahara Y."/>
            <person name="Shibata K."/>
            <person name="Itoh M."/>
            <person name="Konno H."/>
            <person name="Okazaki Y."/>
            <person name="Muramatsu M."/>
            <person name="Hayashizaki Y."/>
        </authorList>
    </citation>
    <scope>NUCLEOTIDE SEQUENCE</scope>
    <source>
        <strain evidence="2">C57BL/6J</strain>
        <tissue evidence="2">Diencephalon</tissue>
    </source>
</reference>
<sequence>LLQLAWRHVRVAQEALEVAQQLCVTHSAPGLAQKVQQCLLAQLSGHRCWVLSPWGGCVSSSQRTSPSTETQAWRVSPAPRVAPPASISRGGRRRPHPQGAPGGPRVPRGGCPGRVPARNPGGRGRLLGRP</sequence>
<reference evidence="2" key="8">
    <citation type="journal article" date="2005" name="Science">
        <title>Antisense Transcription in the Mammalian Transcriptome.</title>
        <authorList>
            <consortium name="RIKEN Genome Exploration Research Group and Genome Science Group (Genome Network Project Core Group) and the FANTOM Consortium"/>
        </authorList>
    </citation>
    <scope>NUCLEOTIDE SEQUENCE</scope>
    <source>
        <strain evidence="2">C57BL/6J</strain>
        <tissue evidence="2">Diencephalon</tissue>
    </source>
</reference>
<dbReference type="AlphaFoldDB" id="Q8CC10"/>
<reference evidence="2" key="7">
    <citation type="journal article" date="2005" name="Science">
        <title>The Transcriptional Landscape of the Mammalian Genome.</title>
        <authorList>
            <consortium name="The FANTOM Consortium"/>
            <consortium name="Riken Genome Exploration Research Group and Genome Science Group (Genome Network Project Core Group)"/>
        </authorList>
    </citation>
    <scope>NUCLEOTIDE SEQUENCE</scope>
    <source>
        <strain evidence="2">C57BL/6J</strain>
        <tissue evidence="2">Diencephalon</tissue>
    </source>
</reference>
<accession>Q8CC10</accession>
<organism evidence="2">
    <name type="scientific">Mus musculus</name>
    <name type="common">Mouse</name>
    <dbReference type="NCBI Taxonomy" id="10090"/>
    <lineage>
        <taxon>Eukaryota</taxon>
        <taxon>Metazoa</taxon>
        <taxon>Chordata</taxon>
        <taxon>Craniata</taxon>
        <taxon>Vertebrata</taxon>
        <taxon>Euteleostomi</taxon>
        <taxon>Mammalia</taxon>
        <taxon>Eutheria</taxon>
        <taxon>Euarchontoglires</taxon>
        <taxon>Glires</taxon>
        <taxon>Rodentia</taxon>
        <taxon>Myomorpha</taxon>
        <taxon>Muroidea</taxon>
        <taxon>Muridae</taxon>
        <taxon>Murinae</taxon>
        <taxon>Mus</taxon>
        <taxon>Mus</taxon>
    </lineage>
</organism>
<feature type="region of interest" description="Disordered" evidence="1">
    <location>
        <begin position="57"/>
        <end position="130"/>
    </location>
</feature>
<feature type="compositionally biased region" description="Low complexity" evidence="1">
    <location>
        <begin position="74"/>
        <end position="89"/>
    </location>
</feature>
<gene>
    <name evidence="3" type="primary">9330159N05Rik</name>
</gene>
<reference evidence="2" key="1">
    <citation type="journal article" date="1999" name="Methods Enzymol.">
        <title>High-efficiency full-length cDNA cloning.</title>
        <authorList>
            <person name="Carninci P."/>
            <person name="Hayashizaki Y."/>
        </authorList>
    </citation>
    <scope>NUCLEOTIDE SEQUENCE</scope>
    <source>
        <strain evidence="2">C57BL/6J</strain>
        <tissue evidence="2">Diencephalon</tissue>
    </source>
</reference>
<feature type="compositionally biased region" description="Polar residues" evidence="1">
    <location>
        <begin position="58"/>
        <end position="73"/>
    </location>
</feature>
<name>Q8CC10_MOUSE</name>
<evidence type="ECO:0000313" key="3">
    <source>
        <dbReference type="MGI" id="MGI:2441739"/>
    </source>
</evidence>
<reference evidence="2" key="6">
    <citation type="journal article" date="2002" name="Nature">
        <title>Analysis of the mouse transcriptome based on functional annotation of 60,770 full-length cDNAs.</title>
        <authorList>
            <consortium name="The FANTOM Consortium and the RIKEN Genome Exploration Research Group Phase I and II Team"/>
        </authorList>
    </citation>
    <scope>NUCLEOTIDE SEQUENCE</scope>
    <source>
        <strain evidence="2">C57BL/6J</strain>
        <tissue evidence="2">Diencephalon</tissue>
    </source>
</reference>
<feature type="compositionally biased region" description="Gly residues" evidence="1">
    <location>
        <begin position="121"/>
        <end position="130"/>
    </location>
</feature>
<reference evidence="2" key="4">
    <citation type="journal article" date="2001" name="Nature">
        <title>Functional annotation of a full-length mouse cDNA collection.</title>
        <authorList>
            <consortium name="The RIKEN Genome Exploration Research Group Phase II Team and the FANTOM Consortium"/>
        </authorList>
    </citation>
    <scope>NUCLEOTIDE SEQUENCE</scope>
    <source>
        <strain evidence="2">C57BL/6J</strain>
        <tissue evidence="2">Diencephalon</tissue>
    </source>
</reference>
<evidence type="ECO:0000256" key="1">
    <source>
        <dbReference type="SAM" id="MobiDB-lite"/>
    </source>
</evidence>
<proteinExistence type="evidence at transcript level"/>
<dbReference type="EMBL" id="AK034152">
    <property type="protein sequence ID" value="BAC28609.1"/>
    <property type="molecule type" value="mRNA"/>
</dbReference>
<reference evidence="2" key="3">
    <citation type="journal article" date="2000" name="Genome Res.">
        <title>RIKEN integrated sequence analysis (RISA) system--384-format sequencing pipeline with 384 multicapillary sequencer.</title>
        <authorList>
            <person name="Shibata K."/>
            <person name="Itoh M."/>
            <person name="Aizawa K."/>
            <person name="Nagaoka S."/>
            <person name="Sasaki N."/>
            <person name="Carninci P."/>
            <person name="Konno H."/>
            <person name="Akiyama J."/>
            <person name="Nishi K."/>
            <person name="Kitsunai T."/>
            <person name="Tashiro H."/>
            <person name="Itoh M."/>
            <person name="Sumi N."/>
            <person name="Ishii Y."/>
            <person name="Nakamura S."/>
            <person name="Hazama M."/>
            <person name="Nishine T."/>
            <person name="Harada A."/>
            <person name="Yamamoto R."/>
            <person name="Matsumoto H."/>
            <person name="Sakaguchi S."/>
            <person name="Ikegami T."/>
            <person name="Kashiwagi K."/>
            <person name="Fujiwake S."/>
            <person name="Inoue K."/>
            <person name="Togawa Y."/>
            <person name="Izawa M."/>
            <person name="Ohara E."/>
            <person name="Watahiki M."/>
            <person name="Yoneda Y."/>
            <person name="Ishikawa T."/>
            <person name="Ozawa K."/>
            <person name="Tanaka T."/>
            <person name="Matsuura S."/>
            <person name="Kawai J."/>
            <person name="Okazaki Y."/>
            <person name="Muramatsu M."/>
            <person name="Inoue Y."/>
            <person name="Kira A."/>
            <person name="Hayashizaki Y."/>
        </authorList>
    </citation>
    <scope>NUCLEOTIDE SEQUENCE</scope>
    <source>
        <strain evidence="2">C57BL/6J</strain>
        <tissue evidence="2">Diencephalon</tissue>
    </source>
</reference>
<feature type="non-terminal residue" evidence="2">
    <location>
        <position position="1"/>
    </location>
</feature>
<dbReference type="AGR" id="MGI:2441739"/>
<protein>
    <submittedName>
        <fullName evidence="2">Uncharacterized protein</fullName>
    </submittedName>
</protein>
<evidence type="ECO:0000313" key="2">
    <source>
        <dbReference type="EMBL" id="BAC28609.1"/>
    </source>
</evidence>
<dbReference type="MGI" id="MGI:2441739">
    <property type="gene designation" value="9330159N05Rik"/>
</dbReference>
<feature type="compositionally biased region" description="Low complexity" evidence="1">
    <location>
        <begin position="97"/>
        <end position="120"/>
    </location>
</feature>
<reference evidence="2" key="5">
    <citation type="submission" date="2001-07" db="EMBL/GenBank/DDBJ databases">
        <authorList>
            <person name="Adachi J."/>
            <person name="Aizawa K."/>
            <person name="Akimura T."/>
            <person name="Arakawa T."/>
            <person name="Bono H."/>
            <person name="Carninci P."/>
            <person name="Fukuda S."/>
            <person name="Furuno M."/>
            <person name="Hanagaki T."/>
            <person name="Hara A."/>
            <person name="Hashizume W."/>
            <person name="Hayashida K."/>
            <person name="Hayatsu N."/>
            <person name="Hiramoto K."/>
            <person name="Hiraoka T."/>
            <person name="Hirozane T."/>
            <person name="Hori F."/>
            <person name="Imotani K."/>
            <person name="Ishii Y."/>
            <person name="Itoh M."/>
            <person name="Kagawa I."/>
            <person name="Kasukawa T."/>
            <person name="Katoh H."/>
            <person name="Kawai J."/>
            <person name="Kojima Y."/>
            <person name="Kondo S."/>
            <person name="Konno H."/>
            <person name="Kouda M."/>
            <person name="Koya S."/>
            <person name="Kurihara C."/>
            <person name="Matsuyama T."/>
            <person name="Miyazaki A."/>
            <person name="Murata M."/>
            <person name="Nakamura M."/>
            <person name="Nishi K."/>
            <person name="Nomura K."/>
            <person name="Numazaki R."/>
            <person name="Ohno M."/>
            <person name="Ohsato N."/>
            <person name="Okazaki Y."/>
            <person name="Saito R."/>
            <person name="Saitoh H."/>
            <person name="Sakai C."/>
            <person name="Sakai K."/>
            <person name="Sakazume N."/>
            <person name="Sano H."/>
            <person name="Sasaki D."/>
            <person name="Shibata K."/>
            <person name="Shinagawa A."/>
            <person name="Shiraki T."/>
            <person name="Sogabe Y."/>
            <person name="Tagami M."/>
            <person name="Tagawa A."/>
            <person name="Takahashi F."/>
            <person name="Takaku-Akahira S."/>
            <person name="Takeda Y."/>
            <person name="Tanaka T."/>
            <person name="Tomaru A."/>
            <person name="Toya T."/>
            <person name="Yasunishi A."/>
            <person name="Muramatsu M."/>
            <person name="Hayashizaki Y."/>
        </authorList>
    </citation>
    <scope>NUCLEOTIDE SEQUENCE</scope>
    <source>
        <strain evidence="2">C57BL/6J</strain>
        <tissue evidence="2">Diencephalon</tissue>
    </source>
</reference>